<dbReference type="EMBL" id="RWJN01000151">
    <property type="protein sequence ID" value="TCD66057.1"/>
    <property type="molecule type" value="Genomic_DNA"/>
</dbReference>
<feature type="region of interest" description="Disordered" evidence="1">
    <location>
        <begin position="255"/>
        <end position="344"/>
    </location>
</feature>
<name>A0A4V2MWF4_9APHY</name>
<feature type="compositionally biased region" description="Basic and acidic residues" evidence="1">
    <location>
        <begin position="319"/>
        <end position="344"/>
    </location>
</feature>
<dbReference type="AlphaFoldDB" id="A0A4V2MWF4"/>
<proteinExistence type="predicted"/>
<feature type="region of interest" description="Disordered" evidence="1">
    <location>
        <begin position="176"/>
        <end position="203"/>
    </location>
</feature>
<dbReference type="STRING" id="92696.A0A4V2MWF4"/>
<dbReference type="OrthoDB" id="2552978at2759"/>
<evidence type="ECO:0000313" key="2">
    <source>
        <dbReference type="EMBL" id="TCD66057.1"/>
    </source>
</evidence>
<feature type="compositionally biased region" description="Acidic residues" evidence="1">
    <location>
        <begin position="277"/>
        <end position="297"/>
    </location>
</feature>
<reference evidence="2 3" key="1">
    <citation type="submission" date="2018-11" db="EMBL/GenBank/DDBJ databases">
        <title>Genome assembly of Steccherinum ochraceum LE-BIN_3174, the white-rot fungus of the Steccherinaceae family (The Residual Polyporoid clade, Polyporales, Basidiomycota).</title>
        <authorList>
            <person name="Fedorova T.V."/>
            <person name="Glazunova O.A."/>
            <person name="Landesman E.O."/>
            <person name="Moiseenko K.V."/>
            <person name="Psurtseva N.V."/>
            <person name="Savinova O.S."/>
            <person name="Shakhova N.V."/>
            <person name="Tyazhelova T.V."/>
            <person name="Vasina D.V."/>
        </authorList>
    </citation>
    <scope>NUCLEOTIDE SEQUENCE [LARGE SCALE GENOMIC DNA]</scope>
    <source>
        <strain evidence="2 3">LE-BIN_3174</strain>
    </source>
</reference>
<protein>
    <submittedName>
        <fullName evidence="2">Uncharacterized protein</fullName>
    </submittedName>
</protein>
<comment type="caution">
    <text evidence="2">The sequence shown here is derived from an EMBL/GenBank/DDBJ whole genome shotgun (WGS) entry which is preliminary data.</text>
</comment>
<evidence type="ECO:0000313" key="3">
    <source>
        <dbReference type="Proteomes" id="UP000292702"/>
    </source>
</evidence>
<dbReference type="Proteomes" id="UP000292702">
    <property type="component" value="Unassembled WGS sequence"/>
</dbReference>
<organism evidence="2 3">
    <name type="scientific">Steccherinum ochraceum</name>
    <dbReference type="NCBI Taxonomy" id="92696"/>
    <lineage>
        <taxon>Eukaryota</taxon>
        <taxon>Fungi</taxon>
        <taxon>Dikarya</taxon>
        <taxon>Basidiomycota</taxon>
        <taxon>Agaricomycotina</taxon>
        <taxon>Agaricomycetes</taxon>
        <taxon>Polyporales</taxon>
        <taxon>Steccherinaceae</taxon>
        <taxon>Steccherinum</taxon>
    </lineage>
</organism>
<keyword evidence="3" id="KW-1185">Reference proteome</keyword>
<feature type="compositionally biased region" description="Gly residues" evidence="1">
    <location>
        <begin position="304"/>
        <end position="314"/>
    </location>
</feature>
<accession>A0A4V2MWF4</accession>
<evidence type="ECO:0000256" key="1">
    <source>
        <dbReference type="SAM" id="MobiDB-lite"/>
    </source>
</evidence>
<gene>
    <name evidence="2" type="ORF">EIP91_001865</name>
</gene>
<sequence length="344" mass="38309">MSSSYSRKRKNPPHDRDHAITTLTTNHTSQLGLNPSLFIQAHEADVLSGSQAFQLARSLAVEVLPSGEKHVGDALIRLNVGFVQRDRDENGKIVSEGGKHDVWVDRYDARLLLDALPSLPHETDPDDGRLSPAGWSDLPSDSEDTFFLTRDETEDYHREKRRKVLENLREERMRALREERDDDEAETRVEDTWGGSDEEPDDTQRELMRRTAAHLFSSPNPAQLEMRILANHGADPRFAFLKGRWSRTWRTAKARLKAEKEQEKAGALSGLAGYGDSDGDDEEEAAEAEAEEAEQPEDAQARAAGGGTLSGGGGDGEEETKAARRARAGEWAEKRRASILNDKT</sequence>